<evidence type="ECO:0000256" key="1">
    <source>
        <dbReference type="ARBA" id="ARBA00009254"/>
    </source>
</evidence>
<proteinExistence type="inferred from homology"/>
<dbReference type="GO" id="GO:0006412">
    <property type="term" value="P:translation"/>
    <property type="evidence" value="ECO:0007669"/>
    <property type="project" value="InterPro"/>
</dbReference>
<dbReference type="AlphaFoldDB" id="A0A1G2N7Y9"/>
<organism evidence="6 7">
    <name type="scientific">Candidatus Taylorbacteria bacterium RIFCSPLOWO2_01_FULL_45_15b</name>
    <dbReference type="NCBI Taxonomy" id="1802319"/>
    <lineage>
        <taxon>Bacteria</taxon>
        <taxon>Candidatus Tayloriibacteriota</taxon>
    </lineage>
</organism>
<dbReference type="Pfam" id="PF00831">
    <property type="entry name" value="Ribosomal_L29"/>
    <property type="match status" value="1"/>
</dbReference>
<evidence type="ECO:0000256" key="4">
    <source>
        <dbReference type="ARBA" id="ARBA00035204"/>
    </source>
</evidence>
<dbReference type="Gene3D" id="1.10.287.310">
    <property type="match status" value="1"/>
</dbReference>
<name>A0A1G2N7Y9_9BACT</name>
<dbReference type="InterPro" id="IPR001854">
    <property type="entry name" value="Ribosomal_uL29"/>
</dbReference>
<evidence type="ECO:0000313" key="7">
    <source>
        <dbReference type="Proteomes" id="UP000176221"/>
    </source>
</evidence>
<dbReference type="STRING" id="1802319.A2928_01075"/>
<dbReference type="EMBL" id="MHRX01000051">
    <property type="protein sequence ID" value="OHA32228.1"/>
    <property type="molecule type" value="Genomic_DNA"/>
</dbReference>
<gene>
    <name evidence="6" type="ORF">A2928_01075</name>
</gene>
<dbReference type="SUPFAM" id="SSF46561">
    <property type="entry name" value="Ribosomal protein L29 (L29p)"/>
    <property type="match status" value="1"/>
</dbReference>
<reference evidence="6 7" key="1">
    <citation type="journal article" date="2016" name="Nat. Commun.">
        <title>Thousands of microbial genomes shed light on interconnected biogeochemical processes in an aquifer system.</title>
        <authorList>
            <person name="Anantharaman K."/>
            <person name="Brown C.T."/>
            <person name="Hug L.A."/>
            <person name="Sharon I."/>
            <person name="Castelle C.J."/>
            <person name="Probst A.J."/>
            <person name="Thomas B.C."/>
            <person name="Singh A."/>
            <person name="Wilkins M.J."/>
            <person name="Karaoz U."/>
            <person name="Brodie E.L."/>
            <person name="Williams K.H."/>
            <person name="Hubbard S.S."/>
            <person name="Banfield J.F."/>
        </authorList>
    </citation>
    <scope>NUCLEOTIDE SEQUENCE [LARGE SCALE GENOMIC DNA]</scope>
</reference>
<sequence>MNELAEKEPKKLRALLADKMTALQEFRFNISGSKLKDVRLGRTLRREIARIHTVLQSKISKL</sequence>
<dbReference type="GO" id="GO:0003735">
    <property type="term" value="F:structural constituent of ribosome"/>
    <property type="evidence" value="ECO:0007669"/>
    <property type="project" value="InterPro"/>
</dbReference>
<protein>
    <recommendedName>
        <fullName evidence="4">Large ribosomal subunit protein uL29</fullName>
    </recommendedName>
    <alternativeName>
        <fullName evidence="5">50S ribosomal protein L29</fullName>
    </alternativeName>
</protein>
<dbReference type="NCBIfam" id="TIGR00012">
    <property type="entry name" value="L29"/>
    <property type="match status" value="1"/>
</dbReference>
<evidence type="ECO:0000256" key="5">
    <source>
        <dbReference type="ARBA" id="ARBA00035476"/>
    </source>
</evidence>
<dbReference type="InterPro" id="IPR036049">
    <property type="entry name" value="Ribosomal_uL29_sf"/>
</dbReference>
<dbReference type="GO" id="GO:0005840">
    <property type="term" value="C:ribosome"/>
    <property type="evidence" value="ECO:0007669"/>
    <property type="project" value="UniProtKB-KW"/>
</dbReference>
<accession>A0A1G2N7Y9</accession>
<keyword evidence="3" id="KW-0687">Ribonucleoprotein</keyword>
<dbReference type="GO" id="GO:1990904">
    <property type="term" value="C:ribonucleoprotein complex"/>
    <property type="evidence" value="ECO:0007669"/>
    <property type="project" value="UniProtKB-KW"/>
</dbReference>
<keyword evidence="2 6" id="KW-0689">Ribosomal protein</keyword>
<dbReference type="Proteomes" id="UP000176221">
    <property type="component" value="Unassembled WGS sequence"/>
</dbReference>
<comment type="caution">
    <text evidence="6">The sequence shown here is derived from an EMBL/GenBank/DDBJ whole genome shotgun (WGS) entry which is preliminary data.</text>
</comment>
<evidence type="ECO:0000256" key="2">
    <source>
        <dbReference type="ARBA" id="ARBA00022980"/>
    </source>
</evidence>
<evidence type="ECO:0000313" key="6">
    <source>
        <dbReference type="EMBL" id="OHA32228.1"/>
    </source>
</evidence>
<evidence type="ECO:0000256" key="3">
    <source>
        <dbReference type="ARBA" id="ARBA00023274"/>
    </source>
</evidence>
<comment type="similarity">
    <text evidence="1">Belongs to the universal ribosomal protein uL29 family.</text>
</comment>